<protein>
    <submittedName>
        <fullName evidence="1">Uncharacterized protein</fullName>
    </submittedName>
</protein>
<comment type="caution">
    <text evidence="1">The sequence shown here is derived from an EMBL/GenBank/DDBJ whole genome shotgun (WGS) entry which is preliminary data.</text>
</comment>
<dbReference type="AlphaFoldDB" id="A0AB38E1L4"/>
<name>A0AB38E1L4_XANCH</name>
<evidence type="ECO:0000313" key="1">
    <source>
        <dbReference type="EMBL" id="SON88233.1"/>
    </source>
</evidence>
<accession>A0AB38E1L4</accession>
<evidence type="ECO:0000313" key="2">
    <source>
        <dbReference type="Proteomes" id="UP000234166"/>
    </source>
</evidence>
<gene>
    <name evidence="1" type="ORF">XAP7430_360039</name>
</gene>
<dbReference type="Proteomes" id="UP000234166">
    <property type="component" value="Unassembled WGS sequence"/>
</dbReference>
<organism evidence="1 2">
    <name type="scientific">Xanthomonas campestris pv. phaseoli</name>
    <dbReference type="NCBI Taxonomy" id="317013"/>
    <lineage>
        <taxon>Bacteria</taxon>
        <taxon>Pseudomonadati</taxon>
        <taxon>Pseudomonadota</taxon>
        <taxon>Gammaproteobacteria</taxon>
        <taxon>Lysobacterales</taxon>
        <taxon>Lysobacteraceae</taxon>
        <taxon>Xanthomonas</taxon>
    </lineage>
</organism>
<sequence>MTPVARPRTAAGMVDQLFTAAVRHVVPT</sequence>
<reference evidence="1 2" key="1">
    <citation type="submission" date="2017-10" db="EMBL/GenBank/DDBJ databases">
        <authorList>
            <person name="Regsiter A."/>
            <person name="William W."/>
        </authorList>
    </citation>
    <scope>NUCLEOTIDE SEQUENCE [LARGE SCALE GENOMIC DNA]</scope>
    <source>
        <strain evidence="1 2">CFBP7430</strain>
    </source>
</reference>
<proteinExistence type="predicted"/>
<dbReference type="EMBL" id="OCYS01000090">
    <property type="protein sequence ID" value="SON88233.1"/>
    <property type="molecule type" value="Genomic_DNA"/>
</dbReference>